<dbReference type="AlphaFoldDB" id="G0TTB2"/>
<proteinExistence type="predicted"/>
<reference evidence="1" key="1">
    <citation type="journal article" date="2012" name="Proc. Natl. Acad. Sci. U.S.A.">
        <title>Antigenic diversity is generated by distinct evolutionary mechanisms in African trypanosome species.</title>
        <authorList>
            <person name="Jackson A.P."/>
            <person name="Berry A."/>
            <person name="Aslett M."/>
            <person name="Allison H.C."/>
            <person name="Burton P."/>
            <person name="Vavrova-Anderson J."/>
            <person name="Brown R."/>
            <person name="Browne H."/>
            <person name="Corton N."/>
            <person name="Hauser H."/>
            <person name="Gamble J."/>
            <person name="Gilderthorp R."/>
            <person name="Marcello L."/>
            <person name="McQuillan J."/>
            <person name="Otto T.D."/>
            <person name="Quail M.A."/>
            <person name="Sanders M.J."/>
            <person name="van Tonder A."/>
            <person name="Ginger M.L."/>
            <person name="Field M.C."/>
            <person name="Barry J.D."/>
            <person name="Hertz-Fowler C."/>
            <person name="Berriman M."/>
        </authorList>
    </citation>
    <scope>NUCLEOTIDE SEQUENCE</scope>
    <source>
        <strain evidence="1">Y486</strain>
    </source>
</reference>
<dbReference type="SUPFAM" id="SSF53474">
    <property type="entry name" value="alpha/beta-Hydrolases"/>
    <property type="match status" value="1"/>
</dbReference>
<protein>
    <recommendedName>
        <fullName evidence="2">Fungal lipase-like domain-containing protein</fullName>
    </recommendedName>
</protein>
<evidence type="ECO:0008006" key="2">
    <source>
        <dbReference type="Google" id="ProtNLM"/>
    </source>
</evidence>
<organism evidence="1">
    <name type="scientific">Trypanosoma vivax (strain Y486)</name>
    <dbReference type="NCBI Taxonomy" id="1055687"/>
    <lineage>
        <taxon>Eukaryota</taxon>
        <taxon>Discoba</taxon>
        <taxon>Euglenozoa</taxon>
        <taxon>Kinetoplastea</taxon>
        <taxon>Metakinetoplastina</taxon>
        <taxon>Trypanosomatida</taxon>
        <taxon>Trypanosomatidae</taxon>
        <taxon>Trypanosoma</taxon>
        <taxon>Duttonella</taxon>
    </lineage>
</organism>
<dbReference type="InterPro" id="IPR029058">
    <property type="entry name" value="AB_hydrolase_fold"/>
</dbReference>
<accession>G0TTB2</accession>
<evidence type="ECO:0000313" key="1">
    <source>
        <dbReference type="EMBL" id="CCC47193.1"/>
    </source>
</evidence>
<sequence>MLTLVVLITLYPPYARILTNRALASRSTMLWLYNKMILSEPGAPAPERPMLTPDEVPILNIIPHRVYALLSLHVYGNPSAPVPPAPWKVLLTAADVNLDKEGYFASAYVNEELHHCIVSQRGTTNVYTLRSGVWSYFNEHTIAFDLARQFSNQVRLRLSVDRNGVTPYHVSYTGHSFGAVLAMCRAVEERTLAITFESPGCRDFIKRTMRPHDVEDGCIITYLREPNPINTLRVHCGYVVQIPTNVKGAATTPPRGPSVSRLRFPPIPNPQEFMRGQIQRAAGIPDIQHYIGRLEPHIREMMEQTQQVHSMGEIYNYFKNNEGSADEKLVLRWPENLLQFVEYYNAKKALENLQDERENCVAAYESLIAYFYRVEERPRNSLPLRVLSKESQTLLKLWWEAEDPRRQLKAPFTEIDCKVLNTITIDRDYLHSSVLTGLQAAQYISLLVSRPDVQQELNKSCMCAIAGNKSRL</sequence>
<dbReference type="VEuPathDB" id="TriTrypDB:TvY486_0303690"/>
<dbReference type="EMBL" id="HE573019">
    <property type="protein sequence ID" value="CCC47193.1"/>
    <property type="molecule type" value="Genomic_DNA"/>
</dbReference>
<name>G0TTB2_TRYVY</name>
<gene>
    <name evidence="1" type="ORF">TVY486_0303690</name>
</gene>